<feature type="domain" description="Radical SAM core" evidence="8">
    <location>
        <begin position="189"/>
        <end position="410"/>
    </location>
</feature>
<feature type="domain" description="B12-binding" evidence="7">
    <location>
        <begin position="9"/>
        <end position="145"/>
    </location>
</feature>
<dbReference type="SUPFAM" id="SSF102114">
    <property type="entry name" value="Radical SAM enzymes"/>
    <property type="match status" value="1"/>
</dbReference>
<sequence length="537" mass="61188">MKIVLINPPHTAIGSRVPDDHLPPLGLLALGGPLIDAGHQVRLVDAEFGPLPLDMVVRDALDDHPDFVLIGHSGSTSAHPTALLIARMIKQREPSTIIIYGGVFPTYHWRDILTDTDVFDFIVRGEGEATVVALVEALEMHQVPASVAGIAFRDDLRRPFATQAAMTIADLDAYRVGWELIDHRRYGYWGGKRAVVMQFSRGCPHLCNYCGQRGFWTRWRHRDPVKFAKEIAWLHREHGVELINLADENPTVSKKAWRAFLDALIAESVPVLIVGSTRADDIVRDADILHLYRKAGVIRWLLGMENTDEQTLQLIRKGGSTSSDREAIRLLRLNGILSMATWVAGFEDEGFRDLWRGFRQLIAYDPDQIQALYVTPHRWTPFFRIARDRKVIQKDARLWDYKHQVLQMTRLKPWMLFFSVKLIELAVQSRPKALARILFHKDPEQRHSMRWYTQMGRRVWFREVWGFLARDGRVKDGPTLAEFWGAPQDAEEESMTVRRPARRVGGAGRGAAATPAFDAGSIEMNTRVRPGRRRAAR</sequence>
<evidence type="ECO:0000259" key="8">
    <source>
        <dbReference type="PROSITE" id="PS51918"/>
    </source>
</evidence>
<evidence type="ECO:0000256" key="3">
    <source>
        <dbReference type="ARBA" id="ARBA00022723"/>
    </source>
</evidence>
<dbReference type="Pfam" id="PF04055">
    <property type="entry name" value="Radical_SAM"/>
    <property type="match status" value="1"/>
</dbReference>
<feature type="region of interest" description="Disordered" evidence="6">
    <location>
        <begin position="491"/>
        <end position="537"/>
    </location>
</feature>
<protein>
    <submittedName>
        <fullName evidence="9">Magnesium-protoporphyrin IX monomethyl ester anaerobic oxidative cyclase</fullName>
    </submittedName>
</protein>
<gene>
    <name evidence="9" type="primary">bchE</name>
    <name evidence="9" type="ORF">ACFSQT_13650</name>
</gene>
<dbReference type="InterPro" id="IPR006638">
    <property type="entry name" value="Elp3/MiaA/NifB-like_rSAM"/>
</dbReference>
<organism evidence="9 10">
    <name type="scientific">Mesorhizobium calcicola</name>
    <dbReference type="NCBI Taxonomy" id="1300310"/>
    <lineage>
        <taxon>Bacteria</taxon>
        <taxon>Pseudomonadati</taxon>
        <taxon>Pseudomonadota</taxon>
        <taxon>Alphaproteobacteria</taxon>
        <taxon>Hyphomicrobiales</taxon>
        <taxon>Phyllobacteriaceae</taxon>
        <taxon>Mesorhizobium</taxon>
    </lineage>
</organism>
<evidence type="ECO:0000259" key="7">
    <source>
        <dbReference type="PROSITE" id="PS51332"/>
    </source>
</evidence>
<dbReference type="CDD" id="cd02068">
    <property type="entry name" value="radical_SAM_B12_BD"/>
    <property type="match status" value="1"/>
</dbReference>
<dbReference type="SFLD" id="SFLDG01082">
    <property type="entry name" value="B12-binding_domain_containing"/>
    <property type="match status" value="1"/>
</dbReference>
<dbReference type="EMBL" id="JBHUGY010000020">
    <property type="protein sequence ID" value="MFD2054102.1"/>
    <property type="molecule type" value="Genomic_DNA"/>
</dbReference>
<proteinExistence type="predicted"/>
<dbReference type="SFLD" id="SFLDS00029">
    <property type="entry name" value="Radical_SAM"/>
    <property type="match status" value="1"/>
</dbReference>
<comment type="cofactor">
    <cofactor evidence="1">
        <name>[4Fe-4S] cluster</name>
        <dbReference type="ChEBI" id="CHEBI:49883"/>
    </cofactor>
</comment>
<evidence type="ECO:0000256" key="1">
    <source>
        <dbReference type="ARBA" id="ARBA00001966"/>
    </source>
</evidence>
<keyword evidence="3" id="KW-0479">Metal-binding</keyword>
<accession>A0ABW4WFB8</accession>
<keyword evidence="2" id="KW-0949">S-adenosyl-L-methionine</keyword>
<dbReference type="InterPro" id="IPR007197">
    <property type="entry name" value="rSAM"/>
</dbReference>
<dbReference type="Pfam" id="PF02310">
    <property type="entry name" value="B12-binding"/>
    <property type="match status" value="1"/>
</dbReference>
<dbReference type="RefSeq" id="WP_379019340.1">
    <property type="nucleotide sequence ID" value="NZ_JBHUGY010000020.1"/>
</dbReference>
<keyword evidence="10" id="KW-1185">Reference proteome</keyword>
<dbReference type="InterPro" id="IPR006158">
    <property type="entry name" value="Cobalamin-bd"/>
</dbReference>
<keyword evidence="5" id="KW-0411">Iron-sulfur</keyword>
<dbReference type="InterPro" id="IPR023404">
    <property type="entry name" value="rSAM_horseshoe"/>
</dbReference>
<reference evidence="10" key="1">
    <citation type="journal article" date="2019" name="Int. J. Syst. Evol. Microbiol.">
        <title>The Global Catalogue of Microorganisms (GCM) 10K type strain sequencing project: providing services to taxonomists for standard genome sequencing and annotation.</title>
        <authorList>
            <consortium name="The Broad Institute Genomics Platform"/>
            <consortium name="The Broad Institute Genome Sequencing Center for Infectious Disease"/>
            <person name="Wu L."/>
            <person name="Ma J."/>
        </authorList>
    </citation>
    <scope>NUCLEOTIDE SEQUENCE [LARGE SCALE GENOMIC DNA]</scope>
    <source>
        <strain evidence="10">CGMCC 1.16226</strain>
    </source>
</reference>
<dbReference type="PROSITE" id="PS51332">
    <property type="entry name" value="B12_BINDING"/>
    <property type="match status" value="1"/>
</dbReference>
<dbReference type="InterPro" id="IPR051198">
    <property type="entry name" value="BchE-like"/>
</dbReference>
<evidence type="ECO:0000313" key="10">
    <source>
        <dbReference type="Proteomes" id="UP001597349"/>
    </source>
</evidence>
<evidence type="ECO:0000256" key="5">
    <source>
        <dbReference type="ARBA" id="ARBA00023014"/>
    </source>
</evidence>
<dbReference type="CDD" id="cd01335">
    <property type="entry name" value="Radical_SAM"/>
    <property type="match status" value="1"/>
</dbReference>
<dbReference type="Gene3D" id="3.80.30.20">
    <property type="entry name" value="tm_1862 like domain"/>
    <property type="match status" value="1"/>
</dbReference>
<evidence type="ECO:0000256" key="2">
    <source>
        <dbReference type="ARBA" id="ARBA00022691"/>
    </source>
</evidence>
<dbReference type="PROSITE" id="PS51918">
    <property type="entry name" value="RADICAL_SAM"/>
    <property type="match status" value="1"/>
</dbReference>
<dbReference type="InterPro" id="IPR034466">
    <property type="entry name" value="Methyltransferase_Class_B"/>
</dbReference>
<dbReference type="SMART" id="SM00729">
    <property type="entry name" value="Elp3"/>
    <property type="match status" value="1"/>
</dbReference>
<dbReference type="SFLD" id="SFLDG01123">
    <property type="entry name" value="methyltransferase_(Class_B)"/>
    <property type="match status" value="1"/>
</dbReference>
<evidence type="ECO:0000256" key="6">
    <source>
        <dbReference type="SAM" id="MobiDB-lite"/>
    </source>
</evidence>
<evidence type="ECO:0000313" key="9">
    <source>
        <dbReference type="EMBL" id="MFD2054102.1"/>
    </source>
</evidence>
<comment type="caution">
    <text evidence="9">The sequence shown here is derived from an EMBL/GenBank/DDBJ whole genome shotgun (WGS) entry which is preliminary data.</text>
</comment>
<dbReference type="PANTHER" id="PTHR43409">
    <property type="entry name" value="ANAEROBIC MAGNESIUM-PROTOPORPHYRIN IX MONOMETHYL ESTER CYCLASE-RELATED"/>
    <property type="match status" value="1"/>
</dbReference>
<dbReference type="Proteomes" id="UP001597349">
    <property type="component" value="Unassembled WGS sequence"/>
</dbReference>
<dbReference type="InterPro" id="IPR058240">
    <property type="entry name" value="rSAM_sf"/>
</dbReference>
<evidence type="ECO:0000256" key="4">
    <source>
        <dbReference type="ARBA" id="ARBA00023004"/>
    </source>
</evidence>
<keyword evidence="4" id="KW-0408">Iron</keyword>
<name>A0ABW4WFB8_9HYPH</name>
<dbReference type="NCBIfam" id="TIGR02026">
    <property type="entry name" value="BchE"/>
    <property type="match status" value="1"/>
</dbReference>
<dbReference type="PANTHER" id="PTHR43409:SF13">
    <property type="entry name" value="ANAEROBIC MAGNESIUM-PROTOPORPHYRIN IX MONOMETHYL ESTER CYCLASE"/>
    <property type="match status" value="1"/>
</dbReference>
<dbReference type="Gene3D" id="3.40.50.280">
    <property type="entry name" value="Cobalamin-binding domain"/>
    <property type="match status" value="1"/>
</dbReference>